<name>A0A1T4L410_VIBCI</name>
<dbReference type="STRING" id="1123491.SAMN02745782_00462"/>
<dbReference type="AlphaFoldDB" id="A0A1T4L410"/>
<dbReference type="OrthoDB" id="5906468at2"/>
<evidence type="ECO:0000256" key="1">
    <source>
        <dbReference type="SAM" id="Phobius"/>
    </source>
</evidence>
<reference evidence="3" key="1">
    <citation type="submission" date="2017-02" db="EMBL/GenBank/DDBJ databases">
        <authorList>
            <person name="Varghese N."/>
            <person name="Submissions S."/>
        </authorList>
    </citation>
    <scope>NUCLEOTIDE SEQUENCE [LARGE SCALE GENOMIC DNA]</scope>
    <source>
        <strain evidence="3">DSM 19608</strain>
    </source>
</reference>
<dbReference type="GeneID" id="70583323"/>
<dbReference type="EMBL" id="FUXB01000002">
    <property type="protein sequence ID" value="SJZ49250.1"/>
    <property type="molecule type" value="Genomic_DNA"/>
</dbReference>
<sequence length="70" mass="7508">MFIIKQLIIKTWCKGYAFLYDNKGASGIEYAIIATIAAIAIALFATGTDNIADRIEGILNTVKDALPTSA</sequence>
<accession>A0A1T4L410</accession>
<organism evidence="2 3">
    <name type="scientific">Vibrio cincinnatiensis DSM 19608</name>
    <dbReference type="NCBI Taxonomy" id="1123491"/>
    <lineage>
        <taxon>Bacteria</taxon>
        <taxon>Pseudomonadati</taxon>
        <taxon>Pseudomonadota</taxon>
        <taxon>Gammaproteobacteria</taxon>
        <taxon>Vibrionales</taxon>
        <taxon>Vibrionaceae</taxon>
        <taxon>Vibrio</taxon>
    </lineage>
</organism>
<feature type="transmembrane region" description="Helical" evidence="1">
    <location>
        <begin position="27"/>
        <end position="45"/>
    </location>
</feature>
<keyword evidence="1" id="KW-1133">Transmembrane helix</keyword>
<gene>
    <name evidence="2" type="ORF">SAMN02745782_00462</name>
</gene>
<dbReference type="RefSeq" id="WP_078924870.1">
    <property type="nucleotide sequence ID" value="NZ_FUXB01000002.1"/>
</dbReference>
<evidence type="ECO:0000313" key="2">
    <source>
        <dbReference type="EMBL" id="SJZ49250.1"/>
    </source>
</evidence>
<dbReference type="Proteomes" id="UP000190834">
    <property type="component" value="Unassembled WGS sequence"/>
</dbReference>
<keyword evidence="1" id="KW-0812">Transmembrane</keyword>
<keyword evidence="1" id="KW-0472">Membrane</keyword>
<evidence type="ECO:0000313" key="3">
    <source>
        <dbReference type="Proteomes" id="UP000190834"/>
    </source>
</evidence>
<protein>
    <submittedName>
        <fullName evidence="2">Flp/Fap pilin component</fullName>
    </submittedName>
</protein>
<proteinExistence type="predicted"/>
<keyword evidence="3" id="KW-1185">Reference proteome</keyword>